<dbReference type="Proteomes" id="UP000284333">
    <property type="component" value="Unassembled WGS sequence"/>
</dbReference>
<sequence>MRPRQNGTVPGCEAHSVHDTKQLARSLQSLVAELPAGTAVDVGCGTGDNSIYLARHGWEVAGIVADQTRPSNRRPGAMGATGTIVQAWPSATPEVSQLSHCSCPAWPDS</sequence>
<gene>
    <name evidence="2" type="ORF">EF834_13515</name>
</gene>
<accession>A0A3S3DXT9</accession>
<evidence type="ECO:0000259" key="1">
    <source>
        <dbReference type="Pfam" id="PF03848"/>
    </source>
</evidence>
<keyword evidence="2" id="KW-0808">Transferase</keyword>
<comment type="caution">
    <text evidence="2">The sequence shown here is derived from an EMBL/GenBank/DDBJ whole genome shotgun (WGS) entry which is preliminary data.</text>
</comment>
<dbReference type="GO" id="GO:0008168">
    <property type="term" value="F:methyltransferase activity"/>
    <property type="evidence" value="ECO:0007669"/>
    <property type="project" value="UniProtKB-KW"/>
</dbReference>
<dbReference type="Pfam" id="PF03848">
    <property type="entry name" value="TehB"/>
    <property type="match status" value="1"/>
</dbReference>
<dbReference type="SUPFAM" id="SSF53335">
    <property type="entry name" value="S-adenosyl-L-methionine-dependent methyltransferases"/>
    <property type="match status" value="1"/>
</dbReference>
<feature type="domain" description="Tellurite resistance methyltransferase TehB-like" evidence="1">
    <location>
        <begin position="31"/>
        <end position="63"/>
    </location>
</feature>
<proteinExistence type="predicted"/>
<dbReference type="Gene3D" id="3.40.50.150">
    <property type="entry name" value="Vaccinia Virus protein VP39"/>
    <property type="match status" value="1"/>
</dbReference>
<dbReference type="OrthoDB" id="9786503at2"/>
<evidence type="ECO:0000313" key="3">
    <source>
        <dbReference type="Proteomes" id="UP000284333"/>
    </source>
</evidence>
<dbReference type="InterPro" id="IPR015985">
    <property type="entry name" value="TehB-like_dom"/>
</dbReference>
<keyword evidence="2" id="KW-0489">Methyltransferase</keyword>
<reference evidence="2 3" key="1">
    <citation type="submission" date="2018-11" db="EMBL/GenBank/DDBJ databases">
        <title>Rhodococcus spongicola sp. nov. and Rhodococcus xishaensis sp. nov. from marine sponges.</title>
        <authorList>
            <person name="Li L."/>
            <person name="Lin H.W."/>
        </authorList>
    </citation>
    <scope>NUCLEOTIDE SEQUENCE [LARGE SCALE GENOMIC DNA]</scope>
    <source>
        <strain evidence="2 3">LHW50502</strain>
    </source>
</reference>
<name>A0A3S3DXT9_9NOCA</name>
<keyword evidence="3" id="KW-1185">Reference proteome</keyword>
<protein>
    <submittedName>
        <fullName evidence="2">Class I SAM-dependent methyltransferase</fullName>
    </submittedName>
</protein>
<dbReference type="InterPro" id="IPR029063">
    <property type="entry name" value="SAM-dependent_MTases_sf"/>
</dbReference>
<dbReference type="AlphaFoldDB" id="A0A3S3DXT9"/>
<dbReference type="EMBL" id="RKLN01000005">
    <property type="protein sequence ID" value="RVW01459.1"/>
    <property type="molecule type" value="Genomic_DNA"/>
</dbReference>
<dbReference type="GO" id="GO:0032259">
    <property type="term" value="P:methylation"/>
    <property type="evidence" value="ECO:0007669"/>
    <property type="project" value="UniProtKB-KW"/>
</dbReference>
<organism evidence="2 3">
    <name type="scientific">Rhodococcus spongiicola</name>
    <dbReference type="NCBI Taxonomy" id="2487352"/>
    <lineage>
        <taxon>Bacteria</taxon>
        <taxon>Bacillati</taxon>
        <taxon>Actinomycetota</taxon>
        <taxon>Actinomycetes</taxon>
        <taxon>Mycobacteriales</taxon>
        <taxon>Nocardiaceae</taxon>
        <taxon>Rhodococcus</taxon>
    </lineage>
</organism>
<evidence type="ECO:0000313" key="2">
    <source>
        <dbReference type="EMBL" id="RVW01459.1"/>
    </source>
</evidence>